<evidence type="ECO:0000256" key="2">
    <source>
        <dbReference type="ARBA" id="ARBA00023043"/>
    </source>
</evidence>
<accession>A0ABD2WKV3</accession>
<gene>
    <name evidence="3" type="ORF">TKK_012450</name>
</gene>
<evidence type="ECO:0000313" key="3">
    <source>
        <dbReference type="EMBL" id="KAL3393206.1"/>
    </source>
</evidence>
<dbReference type="InterPro" id="IPR036770">
    <property type="entry name" value="Ankyrin_rpt-contain_sf"/>
</dbReference>
<dbReference type="SUPFAM" id="SSF48403">
    <property type="entry name" value="Ankyrin repeat"/>
    <property type="match status" value="1"/>
</dbReference>
<name>A0ABD2WKV3_9HYME</name>
<evidence type="ECO:0000313" key="4">
    <source>
        <dbReference type="Proteomes" id="UP001627154"/>
    </source>
</evidence>
<dbReference type="EMBL" id="JBJJXI010000100">
    <property type="protein sequence ID" value="KAL3393206.1"/>
    <property type="molecule type" value="Genomic_DNA"/>
</dbReference>
<keyword evidence="4" id="KW-1185">Reference proteome</keyword>
<protein>
    <submittedName>
        <fullName evidence="3">Uncharacterized protein</fullName>
    </submittedName>
</protein>
<comment type="caution">
    <text evidence="3">The sequence shown here is derived from an EMBL/GenBank/DDBJ whole genome shotgun (WGS) entry which is preliminary data.</text>
</comment>
<sequence length="122" mass="14211">MARALDGYSLVEKFKVLPLKAVESYILDSTHHLEKNWFDLNYIDEFGLTHFHVACRYGCEEVVRRFLDLGHDPNLLVQEIRDSPLLLALNWRHKQVAELLLRRGAYWNLPNVNGLTPLHVTC</sequence>
<evidence type="ECO:0000256" key="1">
    <source>
        <dbReference type="ARBA" id="ARBA00022737"/>
    </source>
</evidence>
<dbReference type="Gene3D" id="1.25.40.20">
    <property type="entry name" value="Ankyrin repeat-containing domain"/>
    <property type="match status" value="1"/>
</dbReference>
<dbReference type="AlphaFoldDB" id="A0ABD2WKV3"/>
<dbReference type="Proteomes" id="UP001627154">
    <property type="component" value="Unassembled WGS sequence"/>
</dbReference>
<keyword evidence="2" id="KW-0040">ANK repeat</keyword>
<keyword evidence="1" id="KW-0677">Repeat</keyword>
<dbReference type="Pfam" id="PF12796">
    <property type="entry name" value="Ank_2"/>
    <property type="match status" value="1"/>
</dbReference>
<dbReference type="PANTHER" id="PTHR24171">
    <property type="entry name" value="ANKYRIN REPEAT DOMAIN-CONTAINING PROTEIN 39-RELATED"/>
    <property type="match status" value="1"/>
</dbReference>
<dbReference type="SMART" id="SM00248">
    <property type="entry name" value="ANK"/>
    <property type="match status" value="2"/>
</dbReference>
<dbReference type="InterPro" id="IPR002110">
    <property type="entry name" value="Ankyrin_rpt"/>
</dbReference>
<proteinExistence type="predicted"/>
<dbReference type="PANTHER" id="PTHR24171:SF8">
    <property type="entry name" value="BRCA1-ASSOCIATED RING DOMAIN PROTEIN 1"/>
    <property type="match status" value="1"/>
</dbReference>
<reference evidence="3 4" key="1">
    <citation type="journal article" date="2024" name="bioRxiv">
        <title>A reference genome for Trichogramma kaykai: A tiny desert-dwelling parasitoid wasp with competing sex-ratio distorters.</title>
        <authorList>
            <person name="Culotta J."/>
            <person name="Lindsey A.R."/>
        </authorList>
    </citation>
    <scope>NUCLEOTIDE SEQUENCE [LARGE SCALE GENOMIC DNA]</scope>
    <source>
        <strain evidence="3 4">KSX58</strain>
    </source>
</reference>
<organism evidence="3 4">
    <name type="scientific">Trichogramma kaykai</name>
    <dbReference type="NCBI Taxonomy" id="54128"/>
    <lineage>
        <taxon>Eukaryota</taxon>
        <taxon>Metazoa</taxon>
        <taxon>Ecdysozoa</taxon>
        <taxon>Arthropoda</taxon>
        <taxon>Hexapoda</taxon>
        <taxon>Insecta</taxon>
        <taxon>Pterygota</taxon>
        <taxon>Neoptera</taxon>
        <taxon>Endopterygota</taxon>
        <taxon>Hymenoptera</taxon>
        <taxon>Apocrita</taxon>
        <taxon>Proctotrupomorpha</taxon>
        <taxon>Chalcidoidea</taxon>
        <taxon>Trichogrammatidae</taxon>
        <taxon>Trichogramma</taxon>
    </lineage>
</organism>